<protein>
    <recommendedName>
        <fullName evidence="6">28S ribosomal protein S36, mitochondrial</fullName>
    </recommendedName>
</protein>
<evidence type="ECO:0000256" key="4">
    <source>
        <dbReference type="SAM" id="MobiDB-lite"/>
    </source>
</evidence>
<dbReference type="AlphaFoldDB" id="A0A2A4IZB0"/>
<dbReference type="InterPro" id="IPR020373">
    <property type="entry name" value="Kgd4/YMR-31"/>
</dbReference>
<dbReference type="EMBL" id="NWSH01004892">
    <property type="protein sequence ID" value="PCG64604.1"/>
    <property type="molecule type" value="Genomic_DNA"/>
</dbReference>
<evidence type="ECO:0000256" key="1">
    <source>
        <dbReference type="ARBA" id="ARBA00004173"/>
    </source>
</evidence>
<organism evidence="5">
    <name type="scientific">Heliothis virescens</name>
    <name type="common">Tobacco budworm moth</name>
    <dbReference type="NCBI Taxonomy" id="7102"/>
    <lineage>
        <taxon>Eukaryota</taxon>
        <taxon>Metazoa</taxon>
        <taxon>Ecdysozoa</taxon>
        <taxon>Arthropoda</taxon>
        <taxon>Hexapoda</taxon>
        <taxon>Insecta</taxon>
        <taxon>Pterygota</taxon>
        <taxon>Neoptera</taxon>
        <taxon>Endopterygota</taxon>
        <taxon>Lepidoptera</taxon>
        <taxon>Glossata</taxon>
        <taxon>Ditrysia</taxon>
        <taxon>Noctuoidea</taxon>
        <taxon>Noctuidae</taxon>
        <taxon>Heliothinae</taxon>
        <taxon>Heliothis</taxon>
    </lineage>
</organism>
<comment type="caution">
    <text evidence="5">The sequence shown here is derived from an EMBL/GenBank/DDBJ whole genome shotgun (WGS) entry which is preliminary data.</text>
</comment>
<evidence type="ECO:0000256" key="3">
    <source>
        <dbReference type="ARBA" id="ARBA00043970"/>
    </source>
</evidence>
<dbReference type="GO" id="GO:0006103">
    <property type="term" value="P:2-oxoglutarate metabolic process"/>
    <property type="evidence" value="ECO:0007669"/>
    <property type="project" value="InterPro"/>
</dbReference>
<comment type="similarity">
    <text evidence="3">Belongs to the alpha-ketoglutarate dehydrogenase component 4 family.</text>
</comment>
<evidence type="ECO:0008006" key="6">
    <source>
        <dbReference type="Google" id="ProtNLM"/>
    </source>
</evidence>
<feature type="compositionally biased region" description="Polar residues" evidence="4">
    <location>
        <begin position="27"/>
        <end position="57"/>
    </location>
</feature>
<evidence type="ECO:0000313" key="5">
    <source>
        <dbReference type="EMBL" id="PCG64604.1"/>
    </source>
</evidence>
<dbReference type="GO" id="GO:0005739">
    <property type="term" value="C:mitochondrion"/>
    <property type="evidence" value="ECO:0007669"/>
    <property type="project" value="UniProtKB-SubCell"/>
</dbReference>
<name>A0A2A4IZB0_HELVI</name>
<proteinExistence type="inferred from homology"/>
<accession>A0A2A4IZB0</accession>
<dbReference type="Pfam" id="PF10937">
    <property type="entry name" value="Kgd4-YMR31"/>
    <property type="match status" value="1"/>
</dbReference>
<comment type="subcellular location">
    <subcellularLocation>
        <location evidence="1">Mitochondrion</location>
    </subcellularLocation>
</comment>
<keyword evidence="2" id="KW-0496">Mitochondrion</keyword>
<reference evidence="5" key="1">
    <citation type="submission" date="2017-09" db="EMBL/GenBank/DDBJ databases">
        <title>Contemporary evolution of a Lepidopteran species, Heliothis virescens, in response to modern agricultural practices.</title>
        <authorList>
            <person name="Fritz M.L."/>
            <person name="Deyonke A.M."/>
            <person name="Papanicolaou A."/>
            <person name="Micinski S."/>
            <person name="Westbrook J."/>
            <person name="Gould F."/>
        </authorList>
    </citation>
    <scope>NUCLEOTIDE SEQUENCE [LARGE SCALE GENOMIC DNA]</scope>
    <source>
        <strain evidence="5">HvINT-</strain>
        <tissue evidence="5">Whole body</tissue>
    </source>
</reference>
<sequence>MVRVTSVLARVPVIKFRKGGAGLVSRGTPSGQGSSQAADTGSSAAMRSTANMSTSSIPDIDLPRRYRRTPLTEEEIEHINGGGIV</sequence>
<evidence type="ECO:0000256" key="2">
    <source>
        <dbReference type="ARBA" id="ARBA00023128"/>
    </source>
</evidence>
<gene>
    <name evidence="5" type="ORF">B5V51_10402</name>
</gene>
<dbReference type="EMBL" id="NWSH01004892">
    <property type="protein sequence ID" value="PCG64603.1"/>
    <property type="molecule type" value="Genomic_DNA"/>
</dbReference>
<feature type="region of interest" description="Disordered" evidence="4">
    <location>
        <begin position="20"/>
        <end position="66"/>
    </location>
</feature>